<comment type="caution">
    <text evidence="2">The sequence shown here is derived from an EMBL/GenBank/DDBJ whole genome shotgun (WGS) entry which is preliminary data.</text>
</comment>
<dbReference type="Proteomes" id="UP000194003">
    <property type="component" value="Unassembled WGS sequence"/>
</dbReference>
<reference evidence="2 3" key="1">
    <citation type="journal article" date="2016" name="BMC Genomics">
        <title>Combined genomic and structural analyses of a cultured magnetotactic bacterium reveals its niche adaptation to a dynamic environment.</title>
        <authorList>
            <person name="Araujo A.C."/>
            <person name="Morillo V."/>
            <person name="Cypriano J."/>
            <person name="Teixeira L.C."/>
            <person name="Leao P."/>
            <person name="Lyra S."/>
            <person name="Almeida L.G."/>
            <person name="Bazylinski D.A."/>
            <person name="Vasconcellos A.T."/>
            <person name="Abreu F."/>
            <person name="Lins U."/>
        </authorList>
    </citation>
    <scope>NUCLEOTIDE SEQUENCE [LARGE SCALE GENOMIC DNA]</scope>
    <source>
        <strain evidence="2 3">IT-1</strain>
    </source>
</reference>
<dbReference type="PROSITE" id="PS50056">
    <property type="entry name" value="TYR_PHOSPHATASE_2"/>
    <property type="match status" value="1"/>
</dbReference>
<dbReference type="InterPro" id="IPR000387">
    <property type="entry name" value="Tyr_Pase_dom"/>
</dbReference>
<evidence type="ECO:0000259" key="1">
    <source>
        <dbReference type="PROSITE" id="PS50056"/>
    </source>
</evidence>
<evidence type="ECO:0000313" key="3">
    <source>
        <dbReference type="Proteomes" id="UP000194003"/>
    </source>
</evidence>
<name>A0A1Y2K6A6_9PROT</name>
<dbReference type="RefSeq" id="WP_085441536.1">
    <property type="nucleotide sequence ID" value="NZ_LVJN01000018.1"/>
</dbReference>
<sequence>MKQRKTVELGWRALANGALAVGGRPKLKTMASFHQQGCTHVVTLLCAHEGADQIGAAVRKAGLRWLHLPLPNAQAPEPERNEDLIALFDAMCLAVRDGGRLYIHCSAGIHRTGMITYAFLLHAGLSPVAAQQMLVALRQVTGEGVGLERMAWAERNFPTAQGQTCAAKVMADLGGRVAEV</sequence>
<accession>A0A1Y2K6A6</accession>
<dbReference type="InterPro" id="IPR029021">
    <property type="entry name" value="Prot-tyrosine_phosphatase-like"/>
</dbReference>
<dbReference type="Pfam" id="PF22785">
    <property type="entry name" value="Tc-R-P"/>
    <property type="match status" value="1"/>
</dbReference>
<organism evidence="2 3">
    <name type="scientific">Magnetofaba australis IT-1</name>
    <dbReference type="NCBI Taxonomy" id="1434232"/>
    <lineage>
        <taxon>Bacteria</taxon>
        <taxon>Pseudomonadati</taxon>
        <taxon>Pseudomonadota</taxon>
        <taxon>Magnetococcia</taxon>
        <taxon>Magnetococcales</taxon>
        <taxon>Magnetococcaceae</taxon>
        <taxon>Magnetofaba</taxon>
    </lineage>
</organism>
<dbReference type="OrthoDB" id="9806482at2"/>
<proteinExistence type="predicted"/>
<dbReference type="STRING" id="1434232.MAIT1_02991"/>
<feature type="domain" description="Tyrosine specific protein phosphatases" evidence="1">
    <location>
        <begin position="82"/>
        <end position="139"/>
    </location>
</feature>
<dbReference type="InterPro" id="IPR016130">
    <property type="entry name" value="Tyr_Pase_AS"/>
</dbReference>
<dbReference type="AlphaFoldDB" id="A0A1Y2K6A6"/>
<keyword evidence="3" id="KW-1185">Reference proteome</keyword>
<dbReference type="EMBL" id="LVJN01000018">
    <property type="protein sequence ID" value="OSM04888.1"/>
    <property type="molecule type" value="Genomic_DNA"/>
</dbReference>
<evidence type="ECO:0000313" key="2">
    <source>
        <dbReference type="EMBL" id="OSM04888.1"/>
    </source>
</evidence>
<protein>
    <recommendedName>
        <fullName evidence="1">Tyrosine specific protein phosphatases domain-containing protein</fullName>
    </recommendedName>
</protein>
<gene>
    <name evidence="2" type="ORF">MAIT1_02991</name>
</gene>
<dbReference type="Gene3D" id="3.90.190.10">
    <property type="entry name" value="Protein tyrosine phosphatase superfamily"/>
    <property type="match status" value="1"/>
</dbReference>
<dbReference type="PROSITE" id="PS00383">
    <property type="entry name" value="TYR_PHOSPHATASE_1"/>
    <property type="match status" value="1"/>
</dbReference>
<dbReference type="SUPFAM" id="SSF52799">
    <property type="entry name" value="(Phosphotyrosine protein) phosphatases II"/>
    <property type="match status" value="1"/>
</dbReference>